<evidence type="ECO:0000256" key="2">
    <source>
        <dbReference type="SAM" id="SignalP"/>
    </source>
</evidence>
<gene>
    <name evidence="3" type="ORF">HG543_48820</name>
</gene>
<dbReference type="Proteomes" id="UP000518300">
    <property type="component" value="Unassembled WGS sequence"/>
</dbReference>
<keyword evidence="4" id="KW-1185">Reference proteome</keyword>
<protein>
    <recommendedName>
        <fullName evidence="5">Lipoprotein</fullName>
    </recommendedName>
</protein>
<dbReference type="RefSeq" id="WP_169351837.1">
    <property type="nucleotide sequence ID" value="NZ_JABBJJ010000461.1"/>
</dbReference>
<reference evidence="3 4" key="1">
    <citation type="submission" date="2020-04" db="EMBL/GenBank/DDBJ databases">
        <title>Draft genome of Pyxidicoccus fallax type strain.</title>
        <authorList>
            <person name="Whitworth D.E."/>
        </authorList>
    </citation>
    <scope>NUCLEOTIDE SEQUENCE [LARGE SCALE GENOMIC DNA]</scope>
    <source>
        <strain evidence="3 4">DSM 14698</strain>
    </source>
</reference>
<dbReference type="PROSITE" id="PS51257">
    <property type="entry name" value="PROKAR_LIPOPROTEIN"/>
    <property type="match status" value="1"/>
</dbReference>
<feature type="chain" id="PRO_5032528760" description="Lipoprotein" evidence="2">
    <location>
        <begin position="23"/>
        <end position="534"/>
    </location>
</feature>
<feature type="signal peptide" evidence="2">
    <location>
        <begin position="1"/>
        <end position="22"/>
    </location>
</feature>
<accession>A0A848LYN4</accession>
<feature type="region of interest" description="Disordered" evidence="1">
    <location>
        <begin position="24"/>
        <end position="53"/>
    </location>
</feature>
<proteinExistence type="predicted"/>
<evidence type="ECO:0000313" key="4">
    <source>
        <dbReference type="Proteomes" id="UP000518300"/>
    </source>
</evidence>
<feature type="region of interest" description="Disordered" evidence="1">
    <location>
        <begin position="500"/>
        <end position="534"/>
    </location>
</feature>
<dbReference type="EMBL" id="JABBJJ010000461">
    <property type="protein sequence ID" value="NMO22710.1"/>
    <property type="molecule type" value="Genomic_DNA"/>
</dbReference>
<evidence type="ECO:0008006" key="5">
    <source>
        <dbReference type="Google" id="ProtNLM"/>
    </source>
</evidence>
<keyword evidence="2" id="KW-0732">Signal</keyword>
<dbReference type="AlphaFoldDB" id="A0A848LYN4"/>
<evidence type="ECO:0000313" key="3">
    <source>
        <dbReference type="EMBL" id="NMO22710.1"/>
    </source>
</evidence>
<name>A0A848LYN4_9BACT</name>
<evidence type="ECO:0000256" key="1">
    <source>
        <dbReference type="SAM" id="MobiDB-lite"/>
    </source>
</evidence>
<comment type="caution">
    <text evidence="3">The sequence shown here is derived from an EMBL/GenBank/DDBJ whole genome shotgun (WGS) entry which is preliminary data.</text>
</comment>
<sequence>MRLRPLLLSAVLLSACASRSPAVRQGLPAAEPDATASTQPPAPMPDVPPVSGEYGTAHPFVLQAHAPDGRWLVACQAREDTTGDGRVEVAFGRHGDAYGDVLRPYLFLEPGPGTPIDDLLASDTTGRYLVLVRDGALQLLDTHTRAEEVLAANVTADATSARPPVRAMFSRDGTRLLFLRPEGAKVTAVVRDLKRNVEHVLDAGGGLLGQAMLDPSGQWVAFDVVAEDTDGDGTLAWPLEGTTLAPSQCRGPVMSSSHFGWQGDRPVRRFRPVEGGALYEGLDILQPLGSGLLRMTEDQSILFEHRDGRRETWLPSSCDGELLYADAARQQLLVSCATKGANRSLELYGPGVHQSLGWSVSLSARPEYSGGAAPRLLTVPASRGKSAEPTTVLVDLERRAVRPWPVPSSTLEVAQGPVALLREEYKSTRPEGGWESRLWLWNAQTEEKVLVGEPVTDASSWTGDMLLYRGWLMDLRSGRVLGTVEGEPLSIDTLGRALRPRAPTARSEEGLPGGTAPLGPVWWEPAVKADTPKP</sequence>
<dbReference type="SUPFAM" id="SSF82171">
    <property type="entry name" value="DPP6 N-terminal domain-like"/>
    <property type="match status" value="1"/>
</dbReference>
<organism evidence="3 4">
    <name type="scientific">Pyxidicoccus fallax</name>
    <dbReference type="NCBI Taxonomy" id="394095"/>
    <lineage>
        <taxon>Bacteria</taxon>
        <taxon>Pseudomonadati</taxon>
        <taxon>Myxococcota</taxon>
        <taxon>Myxococcia</taxon>
        <taxon>Myxococcales</taxon>
        <taxon>Cystobacterineae</taxon>
        <taxon>Myxococcaceae</taxon>
        <taxon>Pyxidicoccus</taxon>
    </lineage>
</organism>